<evidence type="ECO:0000256" key="1">
    <source>
        <dbReference type="SAM" id="MobiDB-lite"/>
    </source>
</evidence>
<sequence>MAQTMHSQPPAAVRIGKDDQPGAHLSGRGDSSFPTVALLRCSQENRVAMA</sequence>
<reference evidence="2" key="1">
    <citation type="submission" date="2024-01" db="EMBL/GenBank/DDBJ databases">
        <authorList>
            <person name="Webb A."/>
        </authorList>
    </citation>
    <scope>NUCLEOTIDE SEQUENCE</scope>
    <source>
        <strain evidence="2">Pm1</strain>
    </source>
</reference>
<proteinExistence type="predicted"/>
<evidence type="ECO:0000313" key="2">
    <source>
        <dbReference type="EMBL" id="CAK7929430.1"/>
    </source>
</evidence>
<gene>
    <name evidence="2" type="ORF">PM001_LOCUS14580</name>
</gene>
<dbReference type="EMBL" id="CAKLBY020000153">
    <property type="protein sequence ID" value="CAK7929430.1"/>
    <property type="molecule type" value="Genomic_DNA"/>
</dbReference>
<comment type="caution">
    <text evidence="2">The sequence shown here is derived from an EMBL/GenBank/DDBJ whole genome shotgun (WGS) entry which is preliminary data.</text>
</comment>
<name>A0AAV1U7N9_9STRA</name>
<organism evidence="2 3">
    <name type="scientific">Peronospora matthiolae</name>
    <dbReference type="NCBI Taxonomy" id="2874970"/>
    <lineage>
        <taxon>Eukaryota</taxon>
        <taxon>Sar</taxon>
        <taxon>Stramenopiles</taxon>
        <taxon>Oomycota</taxon>
        <taxon>Peronosporomycetes</taxon>
        <taxon>Peronosporales</taxon>
        <taxon>Peronosporaceae</taxon>
        <taxon>Peronospora</taxon>
    </lineage>
</organism>
<protein>
    <submittedName>
        <fullName evidence="2">Uncharacterized protein</fullName>
    </submittedName>
</protein>
<dbReference type="AlphaFoldDB" id="A0AAV1U7N9"/>
<dbReference type="Proteomes" id="UP001162060">
    <property type="component" value="Unassembled WGS sequence"/>
</dbReference>
<accession>A0AAV1U7N9</accession>
<feature type="region of interest" description="Disordered" evidence="1">
    <location>
        <begin position="1"/>
        <end position="34"/>
    </location>
</feature>
<evidence type="ECO:0000313" key="3">
    <source>
        <dbReference type="Proteomes" id="UP001162060"/>
    </source>
</evidence>